<proteinExistence type="predicted"/>
<reference evidence="2" key="1">
    <citation type="submission" date="2022-11" db="EMBL/GenBank/DDBJ databases">
        <authorList>
            <person name="Petersen C."/>
        </authorList>
    </citation>
    <scope>NUCLEOTIDE SEQUENCE</scope>
    <source>
        <strain evidence="2">IBT 29864</strain>
    </source>
</reference>
<dbReference type="EMBL" id="JAPZBS010000002">
    <property type="protein sequence ID" value="KAJ5380926.1"/>
    <property type="molecule type" value="Genomic_DNA"/>
</dbReference>
<sequence>MTDNIRGNELSEQNLKELNKAIDAEAESHGFEQTKTDSGTASFVKERKGTFETIGEIEEEQIPKLNLERERELHVRRSYAAFCEDFTLSGSLGPKRIFHMTMGMDDRIEDTEQMESSTRDSILESRPSYGEARQKSLEPVLPHTERRSNTTEPSKNTLDEDHEDLKSQILPTTYPHPPSAIMTPAVYKEMQRAARERKRARKQKLLGPFRALFLKVQPLRTEV</sequence>
<dbReference type="Proteomes" id="UP001147782">
    <property type="component" value="Unassembled WGS sequence"/>
</dbReference>
<dbReference type="OrthoDB" id="4360435at2759"/>
<dbReference type="GeneID" id="81435462"/>
<feature type="region of interest" description="Disordered" evidence="1">
    <location>
        <begin position="111"/>
        <end position="162"/>
    </location>
</feature>
<name>A0A9W9SLT8_9EURO</name>
<protein>
    <submittedName>
        <fullName evidence="2">Uncharacterized protein</fullName>
    </submittedName>
</protein>
<reference evidence="2" key="2">
    <citation type="journal article" date="2023" name="IMA Fungus">
        <title>Comparative genomic study of the Penicillium genus elucidates a diverse pangenome and 15 lateral gene transfer events.</title>
        <authorList>
            <person name="Petersen C."/>
            <person name="Sorensen T."/>
            <person name="Nielsen M.R."/>
            <person name="Sondergaard T.E."/>
            <person name="Sorensen J.L."/>
            <person name="Fitzpatrick D.A."/>
            <person name="Frisvad J.C."/>
            <person name="Nielsen K.L."/>
        </authorList>
    </citation>
    <scope>NUCLEOTIDE SEQUENCE</scope>
    <source>
        <strain evidence="2">IBT 29864</strain>
    </source>
</reference>
<evidence type="ECO:0000313" key="2">
    <source>
        <dbReference type="EMBL" id="KAJ5380926.1"/>
    </source>
</evidence>
<organism evidence="2 3">
    <name type="scientific">Penicillium cataractarum</name>
    <dbReference type="NCBI Taxonomy" id="2100454"/>
    <lineage>
        <taxon>Eukaryota</taxon>
        <taxon>Fungi</taxon>
        <taxon>Dikarya</taxon>
        <taxon>Ascomycota</taxon>
        <taxon>Pezizomycotina</taxon>
        <taxon>Eurotiomycetes</taxon>
        <taxon>Eurotiomycetidae</taxon>
        <taxon>Eurotiales</taxon>
        <taxon>Aspergillaceae</taxon>
        <taxon>Penicillium</taxon>
    </lineage>
</organism>
<accession>A0A9W9SLT8</accession>
<evidence type="ECO:0000256" key="1">
    <source>
        <dbReference type="SAM" id="MobiDB-lite"/>
    </source>
</evidence>
<gene>
    <name evidence="2" type="ORF">N7496_003354</name>
</gene>
<dbReference type="RefSeq" id="XP_056558497.1">
    <property type="nucleotide sequence ID" value="XM_056696285.1"/>
</dbReference>
<dbReference type="AlphaFoldDB" id="A0A9W9SLT8"/>
<comment type="caution">
    <text evidence="2">The sequence shown here is derived from an EMBL/GenBank/DDBJ whole genome shotgun (WGS) entry which is preliminary data.</text>
</comment>
<evidence type="ECO:0000313" key="3">
    <source>
        <dbReference type="Proteomes" id="UP001147782"/>
    </source>
</evidence>
<keyword evidence="3" id="KW-1185">Reference proteome</keyword>